<dbReference type="SUPFAM" id="SSF53720">
    <property type="entry name" value="ALDH-like"/>
    <property type="match status" value="1"/>
</dbReference>
<dbReference type="RefSeq" id="WP_201372002.1">
    <property type="nucleotide sequence ID" value="NZ_BNJG01000001.1"/>
</dbReference>
<feature type="domain" description="Aldehyde dehydrogenase" evidence="2">
    <location>
        <begin position="21"/>
        <end position="426"/>
    </location>
</feature>
<comment type="caution">
    <text evidence="3">The sequence shown here is derived from an EMBL/GenBank/DDBJ whole genome shotgun (WGS) entry which is preliminary data.</text>
</comment>
<dbReference type="Proteomes" id="UP000654345">
    <property type="component" value="Unassembled WGS sequence"/>
</dbReference>
<name>A0ABQ3US46_9CHLR</name>
<evidence type="ECO:0000313" key="3">
    <source>
        <dbReference type="EMBL" id="GHO55412.1"/>
    </source>
</evidence>
<dbReference type="CDD" id="cd07129">
    <property type="entry name" value="ALDH_KGSADH"/>
    <property type="match status" value="1"/>
</dbReference>
<sequence>MSSTQPVFIAGQWRGARNPVGNFQAVDPSTGQALEGSYPISGKEDVYEAIMAAHQAAEVLSSTSPEQIAAFLEQFAELIEVNRVALVESAHRETGLPKEPRLNSNELPRTSNQLRLGAQAAREGSWTNPVIDTKRNIRSYHAPLGAPVVVFGPNNFPFAFNAVAGGDFTAALVARNPVIAKANPGHPGTTRLLAELASQALQSVSLPAGTFQLLYHFPNELALELVSHPLIGATGFTGSRPAGLALKTAADRAGKPIYLELSSVNPIFILPGALEERLEALANEFATSCLMGTGQFCTNPGLVVLPGGPQSETFVQRVAALFQEKAPGVLLNERTSSGLQESLKTLTAHSAELLTGGTPVEGQGFRFNNTLLRVSGEQFLRESEALQTEAFGPVSLFVVVENEQQMVEIARHLEGNLTGAIYSHTGSVDETLYQSLEPVLRQRVGRLLNDKMPTGVEVSPAMQHGGPFPSTGHAGFTSVGIPASISRFTVLQSYDNVRPSRLPRELQDENPTHAWRVIDGAWTRDAIAAPQHA</sequence>
<dbReference type="InterPro" id="IPR016162">
    <property type="entry name" value="Ald_DH_N"/>
</dbReference>
<dbReference type="PANTHER" id="PTHR43353:SF3">
    <property type="entry name" value="ALDEHYDE DEHYDROGENASE-RELATED"/>
    <property type="match status" value="1"/>
</dbReference>
<dbReference type="Gene3D" id="3.40.605.10">
    <property type="entry name" value="Aldehyde Dehydrogenase, Chain A, domain 1"/>
    <property type="match status" value="1"/>
</dbReference>
<dbReference type="Gene3D" id="3.40.309.10">
    <property type="entry name" value="Aldehyde Dehydrogenase, Chain A, domain 2"/>
    <property type="match status" value="1"/>
</dbReference>
<dbReference type="InterPro" id="IPR050740">
    <property type="entry name" value="Aldehyde_DH_Superfamily"/>
</dbReference>
<dbReference type="InterPro" id="IPR044151">
    <property type="entry name" value="ALDH_KGSADH"/>
</dbReference>
<protein>
    <submittedName>
        <fullName evidence="3">Ketoglutarate semialdehyde dehydrogenase</fullName>
    </submittedName>
</protein>
<dbReference type="InterPro" id="IPR015590">
    <property type="entry name" value="Aldehyde_DH_dom"/>
</dbReference>
<reference evidence="3 4" key="1">
    <citation type="journal article" date="2021" name="Int. J. Syst. Evol. Microbiol.">
        <title>Reticulibacter mediterranei gen. nov., sp. nov., within the new family Reticulibacteraceae fam. nov., and Ktedonospora formicarum gen. nov., sp. nov., Ktedonobacter robiniae sp. nov., Dictyobacter formicarum sp. nov. and Dictyobacter arantiisoli sp. nov., belonging to the class Ktedonobacteria.</title>
        <authorList>
            <person name="Yabe S."/>
            <person name="Zheng Y."/>
            <person name="Wang C.M."/>
            <person name="Sakai Y."/>
            <person name="Abe K."/>
            <person name="Yokota A."/>
            <person name="Donadio S."/>
            <person name="Cavaletti L."/>
            <person name="Monciardini P."/>
        </authorList>
    </citation>
    <scope>NUCLEOTIDE SEQUENCE [LARGE SCALE GENOMIC DNA]</scope>
    <source>
        <strain evidence="3 4">SOSP1-30</strain>
    </source>
</reference>
<evidence type="ECO:0000259" key="2">
    <source>
        <dbReference type="Pfam" id="PF00171"/>
    </source>
</evidence>
<evidence type="ECO:0000313" key="4">
    <source>
        <dbReference type="Proteomes" id="UP000654345"/>
    </source>
</evidence>
<organism evidence="3 4">
    <name type="scientific">Ktedonobacter robiniae</name>
    <dbReference type="NCBI Taxonomy" id="2778365"/>
    <lineage>
        <taxon>Bacteria</taxon>
        <taxon>Bacillati</taxon>
        <taxon>Chloroflexota</taxon>
        <taxon>Ktedonobacteria</taxon>
        <taxon>Ktedonobacterales</taxon>
        <taxon>Ktedonobacteraceae</taxon>
        <taxon>Ktedonobacter</taxon>
    </lineage>
</organism>
<dbReference type="PANTHER" id="PTHR43353">
    <property type="entry name" value="SUCCINATE-SEMIALDEHYDE DEHYDROGENASE, MITOCHONDRIAL"/>
    <property type="match status" value="1"/>
</dbReference>
<dbReference type="InterPro" id="IPR016161">
    <property type="entry name" value="Ald_DH/histidinol_DH"/>
</dbReference>
<dbReference type="InterPro" id="IPR016163">
    <property type="entry name" value="Ald_DH_C"/>
</dbReference>
<keyword evidence="1" id="KW-0560">Oxidoreductase</keyword>
<dbReference type="EMBL" id="BNJG01000001">
    <property type="protein sequence ID" value="GHO55412.1"/>
    <property type="molecule type" value="Genomic_DNA"/>
</dbReference>
<proteinExistence type="predicted"/>
<accession>A0ABQ3US46</accession>
<evidence type="ECO:0000256" key="1">
    <source>
        <dbReference type="ARBA" id="ARBA00023002"/>
    </source>
</evidence>
<gene>
    <name evidence="3" type="ORF">KSB_38870</name>
</gene>
<keyword evidence="4" id="KW-1185">Reference proteome</keyword>
<dbReference type="Pfam" id="PF00171">
    <property type="entry name" value="Aldedh"/>
    <property type="match status" value="1"/>
</dbReference>